<keyword evidence="2" id="KW-0732">Signal</keyword>
<dbReference type="AlphaFoldDB" id="A0A8B8A6X4"/>
<feature type="signal peptide" evidence="2">
    <location>
        <begin position="1"/>
        <end position="18"/>
    </location>
</feature>
<evidence type="ECO:0000256" key="1">
    <source>
        <dbReference type="ARBA" id="ARBA00023157"/>
    </source>
</evidence>
<dbReference type="PRINTS" id="PR01504">
    <property type="entry name" value="PNCREATITSAP"/>
</dbReference>
<sequence length="168" mass="18536">MKEIVCLLLTSAAIAVYSSCPRGWLAVGDDCLMFARGHASWVDAARSCKHYNQSVLVTIDSYDKMAQINTIAKVLASPTIGMNGFWTGGNDFGVEGAWRWEETNALIDGFTNWAPGSPDGNSSENCMVVNFNGNSSDTYWKDTRCDTRHNYICQMRVFNGDATIIGRK</sequence>
<dbReference type="PROSITE" id="PS50041">
    <property type="entry name" value="C_TYPE_LECTIN_2"/>
    <property type="match status" value="1"/>
</dbReference>
<feature type="chain" id="PRO_5034735968" evidence="2">
    <location>
        <begin position="19"/>
        <end position="168"/>
    </location>
</feature>
<accession>A0A8B8A6X4</accession>
<protein>
    <submittedName>
        <fullName evidence="5">Lithostathine-1-like</fullName>
    </submittedName>
</protein>
<dbReference type="InterPro" id="IPR050111">
    <property type="entry name" value="C-type_lectin/snaclec_domain"/>
</dbReference>
<name>A0A8B8A6X4_CRAVI</name>
<dbReference type="CDD" id="cd00037">
    <property type="entry name" value="CLECT"/>
    <property type="match status" value="1"/>
</dbReference>
<evidence type="ECO:0000313" key="4">
    <source>
        <dbReference type="Proteomes" id="UP000694844"/>
    </source>
</evidence>
<keyword evidence="1" id="KW-1015">Disulfide bond</keyword>
<dbReference type="Gene3D" id="3.10.100.10">
    <property type="entry name" value="Mannose-Binding Protein A, subunit A"/>
    <property type="match status" value="1"/>
</dbReference>
<proteinExistence type="predicted"/>
<dbReference type="SMART" id="SM00034">
    <property type="entry name" value="CLECT"/>
    <property type="match status" value="1"/>
</dbReference>
<evidence type="ECO:0000259" key="3">
    <source>
        <dbReference type="PROSITE" id="PS50041"/>
    </source>
</evidence>
<dbReference type="GeneID" id="111099964"/>
<dbReference type="PROSITE" id="PS00615">
    <property type="entry name" value="C_TYPE_LECTIN_1"/>
    <property type="match status" value="1"/>
</dbReference>
<evidence type="ECO:0000256" key="2">
    <source>
        <dbReference type="SAM" id="SignalP"/>
    </source>
</evidence>
<dbReference type="PANTHER" id="PTHR22803">
    <property type="entry name" value="MANNOSE, PHOSPHOLIPASE, LECTIN RECEPTOR RELATED"/>
    <property type="match status" value="1"/>
</dbReference>
<organism evidence="4 5">
    <name type="scientific">Crassostrea virginica</name>
    <name type="common">Eastern oyster</name>
    <dbReference type="NCBI Taxonomy" id="6565"/>
    <lineage>
        <taxon>Eukaryota</taxon>
        <taxon>Metazoa</taxon>
        <taxon>Spiralia</taxon>
        <taxon>Lophotrochozoa</taxon>
        <taxon>Mollusca</taxon>
        <taxon>Bivalvia</taxon>
        <taxon>Autobranchia</taxon>
        <taxon>Pteriomorphia</taxon>
        <taxon>Ostreida</taxon>
        <taxon>Ostreoidea</taxon>
        <taxon>Ostreidae</taxon>
        <taxon>Crassostrea</taxon>
    </lineage>
</organism>
<dbReference type="Proteomes" id="UP000694844">
    <property type="component" value="Chromosome 6"/>
</dbReference>
<dbReference type="OrthoDB" id="6081947at2759"/>
<dbReference type="InterPro" id="IPR001304">
    <property type="entry name" value="C-type_lectin-like"/>
</dbReference>
<dbReference type="RefSeq" id="XP_022287206.1">
    <property type="nucleotide sequence ID" value="XM_022431498.1"/>
</dbReference>
<reference evidence="5" key="1">
    <citation type="submission" date="2025-08" db="UniProtKB">
        <authorList>
            <consortium name="RefSeq"/>
        </authorList>
    </citation>
    <scope>IDENTIFICATION</scope>
    <source>
        <tissue evidence="5">Whole sample</tissue>
    </source>
</reference>
<dbReference type="InterPro" id="IPR016186">
    <property type="entry name" value="C-type_lectin-like/link_sf"/>
</dbReference>
<evidence type="ECO:0000313" key="5">
    <source>
        <dbReference type="RefSeq" id="XP_022287206.1"/>
    </source>
</evidence>
<dbReference type="SUPFAM" id="SSF56436">
    <property type="entry name" value="C-type lectin-like"/>
    <property type="match status" value="1"/>
</dbReference>
<dbReference type="InterPro" id="IPR016187">
    <property type="entry name" value="CTDL_fold"/>
</dbReference>
<keyword evidence="4" id="KW-1185">Reference proteome</keyword>
<dbReference type="KEGG" id="cvn:111099964"/>
<feature type="domain" description="C-type lectin" evidence="3">
    <location>
        <begin position="27"/>
        <end position="154"/>
    </location>
</feature>
<gene>
    <name evidence="5" type="primary">LOC111099964</name>
</gene>
<dbReference type="Pfam" id="PF00059">
    <property type="entry name" value="Lectin_C"/>
    <property type="match status" value="1"/>
</dbReference>
<dbReference type="InterPro" id="IPR018378">
    <property type="entry name" value="C-type_lectin_CS"/>
</dbReference>